<dbReference type="Pfam" id="PF02361">
    <property type="entry name" value="CbiQ"/>
    <property type="match status" value="1"/>
</dbReference>
<evidence type="ECO:0000313" key="6">
    <source>
        <dbReference type="EMBL" id="GGR03651.1"/>
    </source>
</evidence>
<feature type="transmembrane region" description="Helical" evidence="5">
    <location>
        <begin position="20"/>
        <end position="53"/>
    </location>
</feature>
<dbReference type="RefSeq" id="WP_189561153.1">
    <property type="nucleotide sequence ID" value="NZ_BMTU01000016.1"/>
</dbReference>
<dbReference type="PANTHER" id="PTHR33514">
    <property type="entry name" value="PROTEIN ABCI12, CHLOROPLASTIC"/>
    <property type="match status" value="1"/>
</dbReference>
<feature type="transmembrane region" description="Helical" evidence="5">
    <location>
        <begin position="65"/>
        <end position="82"/>
    </location>
</feature>
<accession>A0A918C400</accession>
<feature type="transmembrane region" description="Helical" evidence="5">
    <location>
        <begin position="88"/>
        <end position="107"/>
    </location>
</feature>
<keyword evidence="7" id="KW-1185">Reference proteome</keyword>
<dbReference type="EMBL" id="BMTU01000016">
    <property type="protein sequence ID" value="GGR03651.1"/>
    <property type="molecule type" value="Genomic_DNA"/>
</dbReference>
<reference evidence="6" key="1">
    <citation type="journal article" date="2014" name="Int. J. Syst. Evol. Microbiol.">
        <title>Complete genome sequence of Corynebacterium casei LMG S-19264T (=DSM 44701T), isolated from a smear-ripened cheese.</title>
        <authorList>
            <consortium name="US DOE Joint Genome Institute (JGI-PGF)"/>
            <person name="Walter F."/>
            <person name="Albersmeier A."/>
            <person name="Kalinowski J."/>
            <person name="Ruckert C."/>
        </authorList>
    </citation>
    <scope>NUCLEOTIDE SEQUENCE</scope>
    <source>
        <strain evidence="6">JCM 4403</strain>
    </source>
</reference>
<dbReference type="AlphaFoldDB" id="A0A918C400"/>
<dbReference type="InterPro" id="IPR003339">
    <property type="entry name" value="ABC/ECF_trnsptr_transmembrane"/>
</dbReference>
<sequence length="199" mass="22073">MLSLYRPGDSVLHRAPAGPKLVVLLVTCLAVFLVDELWFTAVCGTVVLVLWRIAHIPYRELGRQLRELWVIALLLAVFQVWANGWHEAAMTVLRLLALLLLASLVTMTSRTSHIVDALESAARPLALVGMRPGRIAFLIGLTLRFIPLIREKAEEIRAAQRARGVERRPLALLLPLLLKTLTMADAISEALDARGFEST</sequence>
<organism evidence="6 7">
    <name type="scientific">Streptomyces pilosus</name>
    <dbReference type="NCBI Taxonomy" id="28893"/>
    <lineage>
        <taxon>Bacteria</taxon>
        <taxon>Bacillati</taxon>
        <taxon>Actinomycetota</taxon>
        <taxon>Actinomycetes</taxon>
        <taxon>Kitasatosporales</taxon>
        <taxon>Streptomycetaceae</taxon>
        <taxon>Streptomyces</taxon>
    </lineage>
</organism>
<reference evidence="6" key="2">
    <citation type="submission" date="2020-09" db="EMBL/GenBank/DDBJ databases">
        <authorList>
            <person name="Sun Q."/>
            <person name="Ohkuma M."/>
        </authorList>
    </citation>
    <scope>NUCLEOTIDE SEQUENCE</scope>
    <source>
        <strain evidence="6">JCM 4403</strain>
    </source>
</reference>
<keyword evidence="3 5" id="KW-1133">Transmembrane helix</keyword>
<evidence type="ECO:0000256" key="3">
    <source>
        <dbReference type="ARBA" id="ARBA00022989"/>
    </source>
</evidence>
<evidence type="ECO:0000256" key="5">
    <source>
        <dbReference type="SAM" id="Phobius"/>
    </source>
</evidence>
<evidence type="ECO:0000313" key="7">
    <source>
        <dbReference type="Proteomes" id="UP000656732"/>
    </source>
</evidence>
<dbReference type="Proteomes" id="UP000656732">
    <property type="component" value="Unassembled WGS sequence"/>
</dbReference>
<protein>
    <submittedName>
        <fullName evidence="6">Cobalt ABC transporter permease</fullName>
    </submittedName>
</protein>
<dbReference type="GO" id="GO:0005886">
    <property type="term" value="C:plasma membrane"/>
    <property type="evidence" value="ECO:0007669"/>
    <property type="project" value="TreeGrafter"/>
</dbReference>
<comment type="subcellular location">
    <subcellularLocation>
        <location evidence="1">Membrane</location>
        <topology evidence="1">Multi-pass membrane protein</topology>
    </subcellularLocation>
</comment>
<dbReference type="CDD" id="cd16914">
    <property type="entry name" value="EcfT"/>
    <property type="match status" value="1"/>
</dbReference>
<evidence type="ECO:0000256" key="1">
    <source>
        <dbReference type="ARBA" id="ARBA00004141"/>
    </source>
</evidence>
<keyword evidence="4 5" id="KW-0472">Membrane</keyword>
<keyword evidence="2 5" id="KW-0812">Transmembrane</keyword>
<evidence type="ECO:0000256" key="4">
    <source>
        <dbReference type="ARBA" id="ARBA00023136"/>
    </source>
</evidence>
<name>A0A918C400_9ACTN</name>
<dbReference type="PANTHER" id="PTHR33514:SF13">
    <property type="entry name" value="PROTEIN ABCI12, CHLOROPLASTIC"/>
    <property type="match status" value="1"/>
</dbReference>
<gene>
    <name evidence="6" type="ORF">GCM10010280_59630</name>
</gene>
<evidence type="ECO:0000256" key="2">
    <source>
        <dbReference type="ARBA" id="ARBA00022692"/>
    </source>
</evidence>
<comment type="caution">
    <text evidence="6">The sequence shown here is derived from an EMBL/GenBank/DDBJ whole genome shotgun (WGS) entry which is preliminary data.</text>
</comment>
<proteinExistence type="predicted"/>